<dbReference type="InterPro" id="IPR036388">
    <property type="entry name" value="WH-like_DNA-bd_sf"/>
</dbReference>
<dbReference type="GO" id="GO:0000786">
    <property type="term" value="C:nucleosome"/>
    <property type="evidence" value="ECO:0007669"/>
    <property type="project" value="InterPro"/>
</dbReference>
<feature type="compositionally biased region" description="Low complexity" evidence="6">
    <location>
        <begin position="71"/>
        <end position="85"/>
    </location>
</feature>
<dbReference type="GO" id="GO:0031492">
    <property type="term" value="F:nucleosomal DNA binding"/>
    <property type="evidence" value="ECO:0007669"/>
    <property type="project" value="TreeGrafter"/>
</dbReference>
<dbReference type="GO" id="GO:0045910">
    <property type="term" value="P:negative regulation of DNA recombination"/>
    <property type="evidence" value="ECO:0007669"/>
    <property type="project" value="TreeGrafter"/>
</dbReference>
<comment type="subcellular location">
    <subcellularLocation>
        <location evidence="2">Chromosome</location>
    </subcellularLocation>
    <subcellularLocation>
        <location evidence="1">Nucleus</location>
    </subcellularLocation>
</comment>
<dbReference type="PANTHER" id="PTHR11467:SF36">
    <property type="entry name" value="HISTONE 24-RELATED"/>
    <property type="match status" value="1"/>
</dbReference>
<dbReference type="GO" id="GO:0005634">
    <property type="term" value="C:nucleus"/>
    <property type="evidence" value="ECO:0007669"/>
    <property type="project" value="UniProtKB-SubCell"/>
</dbReference>
<dbReference type="Gene3D" id="1.10.10.10">
    <property type="entry name" value="Winged helix-like DNA-binding domain superfamily/Winged helix DNA-binding domain"/>
    <property type="match status" value="1"/>
</dbReference>
<proteinExistence type="predicted"/>
<dbReference type="GO" id="GO:0030261">
    <property type="term" value="P:chromosome condensation"/>
    <property type="evidence" value="ECO:0007669"/>
    <property type="project" value="TreeGrafter"/>
</dbReference>
<evidence type="ECO:0000256" key="5">
    <source>
        <dbReference type="ARBA" id="ARBA00023242"/>
    </source>
</evidence>
<dbReference type="CDD" id="cd00073">
    <property type="entry name" value="H15"/>
    <property type="match status" value="1"/>
</dbReference>
<evidence type="ECO:0000256" key="4">
    <source>
        <dbReference type="ARBA" id="ARBA00023125"/>
    </source>
</evidence>
<evidence type="ECO:0000256" key="2">
    <source>
        <dbReference type="ARBA" id="ARBA00004286"/>
    </source>
</evidence>
<accession>A0A5K1AEP0</accession>
<dbReference type="PROSITE" id="PS51504">
    <property type="entry name" value="H15"/>
    <property type="match status" value="1"/>
</dbReference>
<dbReference type="AlphaFoldDB" id="A0A5K1AEP0"/>
<dbReference type="EMBL" id="LR721780">
    <property type="protein sequence ID" value="VVW00611.1"/>
    <property type="molecule type" value="Genomic_DNA"/>
</dbReference>
<dbReference type="SMART" id="SM00526">
    <property type="entry name" value="H15"/>
    <property type="match status" value="1"/>
</dbReference>
<dbReference type="SUPFAM" id="SSF46785">
    <property type="entry name" value="Winged helix' DNA-binding domain"/>
    <property type="match status" value="1"/>
</dbReference>
<dbReference type="GO" id="GO:0003690">
    <property type="term" value="F:double-stranded DNA binding"/>
    <property type="evidence" value="ECO:0007669"/>
    <property type="project" value="TreeGrafter"/>
</dbReference>
<protein>
    <recommendedName>
        <fullName evidence="7">H15 domain-containing protein</fullName>
    </recommendedName>
</protein>
<organism evidence="8">
    <name type="scientific">Nymphaea colorata</name>
    <name type="common">pocket water lily</name>
    <dbReference type="NCBI Taxonomy" id="210225"/>
    <lineage>
        <taxon>Eukaryota</taxon>
        <taxon>Viridiplantae</taxon>
        <taxon>Streptophyta</taxon>
        <taxon>Embryophyta</taxon>
        <taxon>Tracheophyta</taxon>
        <taxon>Spermatophyta</taxon>
        <taxon>Magnoliopsida</taxon>
        <taxon>Nymphaeales</taxon>
        <taxon>Nymphaeaceae</taxon>
        <taxon>Nymphaea</taxon>
    </lineage>
</organism>
<keyword evidence="4" id="KW-0238">DNA-binding</keyword>
<feature type="domain" description="H15" evidence="7">
    <location>
        <begin position="1"/>
        <end position="64"/>
    </location>
</feature>
<evidence type="ECO:0000256" key="1">
    <source>
        <dbReference type="ARBA" id="ARBA00004123"/>
    </source>
</evidence>
<dbReference type="Pfam" id="PF00538">
    <property type="entry name" value="Linker_histone"/>
    <property type="match status" value="1"/>
</dbReference>
<evidence type="ECO:0000259" key="7">
    <source>
        <dbReference type="PROSITE" id="PS51504"/>
    </source>
</evidence>
<reference evidence="8" key="1">
    <citation type="submission" date="2019-09" db="EMBL/GenBank/DDBJ databases">
        <authorList>
            <person name="Zhang L."/>
        </authorList>
    </citation>
    <scope>NUCLEOTIDE SEQUENCE</scope>
</reference>
<feature type="compositionally biased region" description="Basic residues" evidence="6">
    <location>
        <begin position="103"/>
        <end position="140"/>
    </location>
</feature>
<feature type="region of interest" description="Disordered" evidence="6">
    <location>
        <begin position="62"/>
        <end position="140"/>
    </location>
</feature>
<keyword evidence="3" id="KW-0158">Chromosome</keyword>
<keyword evidence="5" id="KW-0539">Nucleus</keyword>
<evidence type="ECO:0000256" key="6">
    <source>
        <dbReference type="SAM" id="MobiDB-lite"/>
    </source>
</evidence>
<dbReference type="InterPro" id="IPR005818">
    <property type="entry name" value="Histone_H1/H5_H15"/>
</dbReference>
<evidence type="ECO:0000313" key="8">
    <source>
        <dbReference type="EMBL" id="VVW00611.1"/>
    </source>
</evidence>
<evidence type="ECO:0000256" key="3">
    <source>
        <dbReference type="ARBA" id="ARBA00022454"/>
    </source>
</evidence>
<name>A0A5K1AEP0_9MAGN</name>
<sequence>MIKEAITALHEKSGSSAHAIAKYMESKHKAVLPENYKKKLALQLKNAAAKGKLVKVKASFKLAEAPKKKPATAPAKRLTKPVAAAKPKKTTTKKQAPAASAKPAKKPPAKKAPKKKAAAPKPKSIKTAKSPAPKKAKKAA</sequence>
<gene>
    <name evidence="8" type="ORF">NYM_LOCUS13947</name>
</gene>
<dbReference type="InterPro" id="IPR036390">
    <property type="entry name" value="WH_DNA-bd_sf"/>
</dbReference>
<feature type="compositionally biased region" description="Low complexity" evidence="6">
    <location>
        <begin position="93"/>
        <end position="102"/>
    </location>
</feature>
<dbReference type="GO" id="GO:0006334">
    <property type="term" value="P:nucleosome assembly"/>
    <property type="evidence" value="ECO:0007669"/>
    <property type="project" value="InterPro"/>
</dbReference>
<dbReference type="PANTHER" id="PTHR11467">
    <property type="entry name" value="HISTONE H1"/>
    <property type="match status" value="1"/>
</dbReference>